<dbReference type="PRINTS" id="PR00344">
    <property type="entry name" value="BCTRLSENSOR"/>
</dbReference>
<dbReference type="InterPro" id="IPR014265">
    <property type="entry name" value="XrtA/PrsK"/>
</dbReference>
<dbReference type="GO" id="GO:0000155">
    <property type="term" value="F:phosphorelay sensor kinase activity"/>
    <property type="evidence" value="ECO:0007669"/>
    <property type="project" value="InterPro"/>
</dbReference>
<feature type="transmembrane region" description="Helical" evidence="4">
    <location>
        <begin position="167"/>
        <end position="188"/>
    </location>
</feature>
<evidence type="ECO:0000256" key="4">
    <source>
        <dbReference type="SAM" id="Phobius"/>
    </source>
</evidence>
<feature type="transmembrane region" description="Helical" evidence="4">
    <location>
        <begin position="135"/>
        <end position="155"/>
    </location>
</feature>
<evidence type="ECO:0000256" key="1">
    <source>
        <dbReference type="ARBA" id="ARBA00000085"/>
    </source>
</evidence>
<protein>
    <recommendedName>
        <fullName evidence="2">histidine kinase</fullName>
        <ecNumber evidence="2">2.7.13.3</ecNumber>
    </recommendedName>
</protein>
<dbReference type="RefSeq" id="WP_232005726.1">
    <property type="nucleotide sequence ID" value="NZ_LT907975.1"/>
</dbReference>
<feature type="domain" description="Histidine kinase" evidence="5">
    <location>
        <begin position="483"/>
        <end position="681"/>
    </location>
</feature>
<feature type="transmembrane region" description="Helical" evidence="4">
    <location>
        <begin position="35"/>
        <end position="54"/>
    </location>
</feature>
<proteinExistence type="predicted"/>
<dbReference type="PANTHER" id="PTHR43547">
    <property type="entry name" value="TWO-COMPONENT HISTIDINE KINASE"/>
    <property type="match status" value="1"/>
</dbReference>
<evidence type="ECO:0000313" key="6">
    <source>
        <dbReference type="EMBL" id="SOB58249.1"/>
    </source>
</evidence>
<feature type="transmembrane region" description="Helical" evidence="4">
    <location>
        <begin position="200"/>
        <end position="218"/>
    </location>
</feature>
<evidence type="ECO:0000256" key="2">
    <source>
        <dbReference type="ARBA" id="ARBA00012438"/>
    </source>
</evidence>
<sequence>MMSLVLQIFALLLVVCYPLYVVYRSTRKWSSLSFLVAFWVLGGMMACDMLAASYPARFLMYKNASLYFEALLCPTFLLFSLSYFRDFAWHRMSGQQVLFLLFSFVPVAMVFFFPVRDFFYSPDFTIDRILYLEEISFFFYMQVMLFLVVGLYFLEATIANAPHGAKWKIKFAIVGAGAVFSTQVVYFSQSMIFRAIDMEFLSLRAFGVIVGVLLVMYSEWSRGRDERITISRQLAYRSFLVLFAGIFLLGVGLVGEGIKLFGSDFHTYAYLVIGFLAALGLVVVALSETVRRKLRLMVQRNFYGEKYDYRIEWKNFTERMTRARSSEELYDNILINYCETFGVVGGSLFLQGRHSTDFSPVHFHEMDEVELVLPEKAPLVDHLRQSRSILDLSGPDIEMAEATKEFLTNGHVRFVIPIFSDKTLLGIIFLTSPINKVEQYDEEDMELMGALARQVGAIFMNLRLGDELAEARDMEGFGQVAAFVLHDLKNQVYPLSLLAENAREYIDDPEFQKDMLDSLSNIVGRMNVLIAQLTNIPKKGSLKLKPVDLLELAKDTARLIPDARIEFFGSNVTVLADPEEIKKVALNLYVNAMEAGENRRFEVHIVDDELPVLRVIDFGKGIDGDILKKGLFMPFKTTKKKGMGIGLYQCKQIVDAHGGKIYATSPDGGGAEFSVVLPRPE</sequence>
<keyword evidence="6" id="KW-0418">Kinase</keyword>
<keyword evidence="4" id="KW-0812">Transmembrane</keyword>
<dbReference type="InterPro" id="IPR004358">
    <property type="entry name" value="Sig_transdc_His_kin-like_C"/>
</dbReference>
<keyword evidence="6" id="KW-0808">Transferase</keyword>
<organism evidence="6 7">
    <name type="scientific">Pseudodesulfovibrio profundus</name>
    <dbReference type="NCBI Taxonomy" id="57320"/>
    <lineage>
        <taxon>Bacteria</taxon>
        <taxon>Pseudomonadati</taxon>
        <taxon>Thermodesulfobacteriota</taxon>
        <taxon>Desulfovibrionia</taxon>
        <taxon>Desulfovibrionales</taxon>
        <taxon>Desulfovibrionaceae</taxon>
    </lineage>
</organism>
<dbReference type="Gene3D" id="3.30.450.40">
    <property type="match status" value="1"/>
</dbReference>
<keyword evidence="7" id="KW-1185">Reference proteome</keyword>
<keyword evidence="4" id="KW-1133">Transmembrane helix</keyword>
<dbReference type="Gene3D" id="3.30.565.10">
    <property type="entry name" value="Histidine kinase-like ATPase, C-terminal domain"/>
    <property type="match status" value="1"/>
</dbReference>
<dbReference type="CDD" id="cd00082">
    <property type="entry name" value="HisKA"/>
    <property type="match status" value="1"/>
</dbReference>
<comment type="catalytic activity">
    <reaction evidence="1">
        <text>ATP + protein L-histidine = ADP + protein N-phospho-L-histidine.</text>
        <dbReference type="EC" id="2.7.13.3"/>
    </reaction>
</comment>
<feature type="transmembrane region" description="Helical" evidence="4">
    <location>
        <begin position="268"/>
        <end position="287"/>
    </location>
</feature>
<dbReference type="InterPro" id="IPR003594">
    <property type="entry name" value="HATPase_dom"/>
</dbReference>
<dbReference type="InterPro" id="IPR029016">
    <property type="entry name" value="GAF-like_dom_sf"/>
</dbReference>
<dbReference type="SMART" id="SM00387">
    <property type="entry name" value="HATPase_c"/>
    <property type="match status" value="1"/>
</dbReference>
<feature type="transmembrane region" description="Helical" evidence="4">
    <location>
        <begin position="96"/>
        <end position="115"/>
    </location>
</feature>
<name>A0A2C8F6X1_9BACT</name>
<keyword evidence="3" id="KW-0597">Phosphoprotein</keyword>
<dbReference type="InterPro" id="IPR036890">
    <property type="entry name" value="HATPase_C_sf"/>
</dbReference>
<dbReference type="InterPro" id="IPR003018">
    <property type="entry name" value="GAF"/>
</dbReference>
<dbReference type="SUPFAM" id="SSF55781">
    <property type="entry name" value="GAF domain-like"/>
    <property type="match status" value="1"/>
</dbReference>
<dbReference type="AlphaFoldDB" id="A0A2C8F6X1"/>
<dbReference type="Gene3D" id="1.10.287.130">
    <property type="match status" value="1"/>
</dbReference>
<dbReference type="PROSITE" id="PS50109">
    <property type="entry name" value="HIS_KIN"/>
    <property type="match status" value="1"/>
</dbReference>
<dbReference type="Pfam" id="PF01590">
    <property type="entry name" value="GAF"/>
    <property type="match status" value="1"/>
</dbReference>
<dbReference type="InterPro" id="IPR003661">
    <property type="entry name" value="HisK_dim/P_dom"/>
</dbReference>
<feature type="transmembrane region" description="Helical" evidence="4">
    <location>
        <begin position="66"/>
        <end position="84"/>
    </location>
</feature>
<dbReference type="KEGG" id="pprf:DPRO_1357"/>
<dbReference type="EC" id="2.7.13.3" evidence="2"/>
<feature type="transmembrane region" description="Helical" evidence="4">
    <location>
        <begin position="6"/>
        <end position="23"/>
    </location>
</feature>
<dbReference type="Proteomes" id="UP000219215">
    <property type="component" value="Chromosome DPRO"/>
</dbReference>
<dbReference type="PANTHER" id="PTHR43547:SF2">
    <property type="entry name" value="HYBRID SIGNAL TRANSDUCTION HISTIDINE KINASE C"/>
    <property type="match status" value="1"/>
</dbReference>
<keyword evidence="4" id="KW-0472">Membrane</keyword>
<gene>
    <name evidence="6" type="primary">gchK</name>
    <name evidence="6" type="ORF">DPRO_1357</name>
</gene>
<feature type="transmembrane region" description="Helical" evidence="4">
    <location>
        <begin position="239"/>
        <end position="262"/>
    </location>
</feature>
<evidence type="ECO:0000313" key="7">
    <source>
        <dbReference type="Proteomes" id="UP000219215"/>
    </source>
</evidence>
<accession>A0A2C8F6X1</accession>
<dbReference type="NCBIfam" id="TIGR02916">
    <property type="entry name" value="PEP_his_kin"/>
    <property type="match status" value="1"/>
</dbReference>
<dbReference type="Pfam" id="PF02518">
    <property type="entry name" value="HATPase_c"/>
    <property type="match status" value="1"/>
</dbReference>
<evidence type="ECO:0000259" key="5">
    <source>
        <dbReference type="PROSITE" id="PS50109"/>
    </source>
</evidence>
<dbReference type="InterPro" id="IPR005467">
    <property type="entry name" value="His_kinase_dom"/>
</dbReference>
<evidence type="ECO:0000256" key="3">
    <source>
        <dbReference type="ARBA" id="ARBA00022553"/>
    </source>
</evidence>
<dbReference type="EMBL" id="LT907975">
    <property type="protein sequence ID" value="SOB58249.1"/>
    <property type="molecule type" value="Genomic_DNA"/>
</dbReference>
<dbReference type="SUPFAM" id="SSF55874">
    <property type="entry name" value="ATPase domain of HSP90 chaperone/DNA topoisomerase II/histidine kinase"/>
    <property type="match status" value="1"/>
</dbReference>
<reference evidence="7" key="1">
    <citation type="submission" date="2017-09" db="EMBL/GenBank/DDBJ databases">
        <authorList>
            <person name="Regsiter A."/>
            <person name="William W."/>
        </authorList>
    </citation>
    <scope>NUCLEOTIDE SEQUENCE [LARGE SCALE GENOMIC DNA]</scope>
    <source>
        <strain evidence="7">500-1</strain>
    </source>
</reference>